<evidence type="ECO:0000256" key="16">
    <source>
        <dbReference type="SAM" id="Coils"/>
    </source>
</evidence>
<keyword evidence="8 14" id="KW-0949">S-adenosyl-L-methionine</keyword>
<dbReference type="PROSITE" id="PS50868">
    <property type="entry name" value="POST_SET"/>
    <property type="match status" value="1"/>
</dbReference>
<dbReference type="InterPro" id="IPR046341">
    <property type="entry name" value="SET_dom_sf"/>
</dbReference>
<dbReference type="Proteomes" id="UP001497383">
    <property type="component" value="Chromosome 3"/>
</dbReference>
<dbReference type="EMBL" id="OZ022407">
    <property type="protein sequence ID" value="CAK9438813.1"/>
    <property type="molecule type" value="Genomic_DNA"/>
</dbReference>
<dbReference type="PANTHER" id="PTHR45814">
    <property type="entry name" value="HISTONE-LYSINE N-METHYLTRANSFERASE SETD1"/>
    <property type="match status" value="1"/>
</dbReference>
<evidence type="ECO:0000256" key="17">
    <source>
        <dbReference type="SAM" id="MobiDB-lite"/>
    </source>
</evidence>
<dbReference type="SMART" id="SM01291">
    <property type="entry name" value="N-SET"/>
    <property type="match status" value="1"/>
</dbReference>
<keyword evidence="16" id="KW-0175">Coiled coil</keyword>
<dbReference type="EC" id="2.1.1.354" evidence="3 14"/>
<keyword evidence="10 14" id="KW-0539">Nucleus</keyword>
<feature type="coiled-coil region" evidence="16">
    <location>
        <begin position="346"/>
        <end position="394"/>
    </location>
</feature>
<comment type="catalytic activity">
    <reaction evidence="11 14">
        <text>L-lysyl(4)-[histone H3] + 3 S-adenosyl-L-methionine = N(6),N(6),N(6)-trimethyl-L-lysyl(4)-[histone H3] + 3 S-adenosyl-L-homocysteine + 3 H(+)</text>
        <dbReference type="Rhea" id="RHEA:60260"/>
        <dbReference type="Rhea" id="RHEA-COMP:15537"/>
        <dbReference type="Rhea" id="RHEA-COMP:15547"/>
        <dbReference type="ChEBI" id="CHEBI:15378"/>
        <dbReference type="ChEBI" id="CHEBI:29969"/>
        <dbReference type="ChEBI" id="CHEBI:57856"/>
        <dbReference type="ChEBI" id="CHEBI:59789"/>
        <dbReference type="ChEBI" id="CHEBI:61961"/>
        <dbReference type="EC" id="2.1.1.354"/>
    </reaction>
</comment>
<evidence type="ECO:0000256" key="1">
    <source>
        <dbReference type="ARBA" id="ARBA00004123"/>
    </source>
</evidence>
<evidence type="ECO:0000256" key="15">
    <source>
        <dbReference type="PROSITE-ProRule" id="PRU00176"/>
    </source>
</evidence>
<evidence type="ECO:0000256" key="14">
    <source>
        <dbReference type="PIRNR" id="PIRNR037104"/>
    </source>
</evidence>
<dbReference type="PIRSF" id="PIRSF037104">
    <property type="entry name" value="Histone_H3-K4_mtfrase_Set1_fun"/>
    <property type="match status" value="1"/>
</dbReference>
<keyword evidence="15" id="KW-0694">RNA-binding</keyword>
<dbReference type="Pfam" id="PF21569">
    <property type="entry name" value="SET1_RBD"/>
    <property type="match status" value="1"/>
</dbReference>
<feature type="compositionally biased region" description="Basic and acidic residues" evidence="17">
    <location>
        <begin position="71"/>
        <end position="84"/>
    </location>
</feature>
<comment type="subcellular location">
    <subcellularLocation>
        <location evidence="2">Chromosome</location>
    </subcellularLocation>
    <subcellularLocation>
        <location evidence="1 14">Nucleus</location>
    </subcellularLocation>
</comment>
<comment type="catalytic activity">
    <reaction evidence="12">
        <text>N(6)-methyl-L-lysyl(4)-[histone H3] + S-adenosyl-L-methionine = N(6),N(6)-dimethyl-L-lysyl(4)-[histone H3] + S-adenosyl-L-homocysteine + H(+)</text>
        <dbReference type="Rhea" id="RHEA:60268"/>
        <dbReference type="Rhea" id="RHEA-COMP:15540"/>
        <dbReference type="Rhea" id="RHEA-COMP:15543"/>
        <dbReference type="ChEBI" id="CHEBI:15378"/>
        <dbReference type="ChEBI" id="CHEBI:57856"/>
        <dbReference type="ChEBI" id="CHEBI:59789"/>
        <dbReference type="ChEBI" id="CHEBI:61929"/>
        <dbReference type="ChEBI" id="CHEBI:61976"/>
    </reaction>
</comment>
<sequence length="1096" mass="125743">MVYGEKYRHKGYKNDRHAYSRGGHQHGGSGYGEYNGSRGKGDEVNSYSNSGSSTPRYNGHNGHSGHSGHGRSSDHDRHLRDGRNHSGRRRWQNPPESSGKNTPVSNTSDYLSADPLYLSGTDTRTGVNKRDADFPKLAHHEEYTKTLIASSHTADETTTTLKTYKVVYDPELDDTLTRSEKKSKTKKIRFKGDSFSEDVADPRQPWSQYLHKPNKKSSKFPFKQLPQAKFTFDEDSLGPAPLTTVVIWDLPASINEAYLRNFLRSYGSIDEVNMINDPNNAVPLGVATFKYQGSPEKASELASKFVKVVAAELVKIDGKPLKVGLNDSEDTLLSQKVNIARGKIINQRLKREQEEEKRRIKLLEEQKKQEEIAKREEELRKKEEEEEAKRVAASLKYKPNTTLLSSRHNNMVERGIFLPAELTKYVKNRPYLLIRDKYVPTTKVSSHDLKKLLKKYDWTRVLSDKTGFYLVFNSLRECRRCFEKEDCRKFFEYKLVMELAVPEGFVESTTADDLGNDVIDEASNILIKEFESYLVKDIRERIIAPQILKYLDHGNYPTIVEELKRKEQEIKAKAVSSNDQIKLNAMSYLEKRKNFAASQKPNRSQFGDRHRTQFGRRKGAVIPMSHALNLDDDDDEDEEEDEDAESEEESDDDKTTSRSVTPVAQPMKRARSSTATSVNDEDLSEPESKRPKLEETREILSEEDKLDKLLESKADKELSEAMEDKSRAKAVVEIKSDARFEPTTGGPRTVYPEYYQSNYLELATLQDSIRDLEDLELAKSVLADTPSADIKNIEYWAWKYRQEQTSTLKDREREREHEEDQDEDRDRDEYADEYADEDEIADEDEDEDETTRLDKELPPHLESKSGSFKSEGFRKIPDPDKDYYLPHRKRADKPIKTVQYEEDEDEKPAEAAINSVQSSRVNRANNRRFAADITAQIGSESDVLSLNALTKRKKPVTFARSSIHNWGLYAMEPIAAKEMIIEYVGERIRQQVAEHREKSYLRTGIGSSYLFRIDENTVIDATKKGGIARFINHCCNPSCTAKIIKVEGKKRIVIYALRDIEANEELTYDYKFERETNDDERIRCLCGAPGCKGYLN</sequence>
<dbReference type="InterPro" id="IPR024657">
    <property type="entry name" value="COMPASS_Set1_N-SET"/>
</dbReference>
<gene>
    <name evidence="21" type="ORF">LODBEIA_P30370</name>
</gene>
<feature type="compositionally biased region" description="Acidic residues" evidence="17">
    <location>
        <begin position="630"/>
        <end position="652"/>
    </location>
</feature>
<dbReference type="RefSeq" id="XP_066829975.1">
    <property type="nucleotide sequence ID" value="XM_066973103.1"/>
</dbReference>
<dbReference type="SUPFAM" id="SSF82199">
    <property type="entry name" value="SET domain"/>
    <property type="match status" value="1"/>
</dbReference>
<dbReference type="Pfam" id="PF11764">
    <property type="entry name" value="N-SET"/>
    <property type="match status" value="1"/>
</dbReference>
<protein>
    <recommendedName>
        <fullName evidence="4 14">Histone-lysine N-methyltransferase, H3 lysine-4 specific</fullName>
        <ecNumber evidence="3 14">2.1.1.354</ecNumber>
    </recommendedName>
</protein>
<comment type="subunit">
    <text evidence="14">Component of the COMPASS (Set1C) complex.</text>
</comment>
<keyword evidence="6 14" id="KW-0489">Methyltransferase</keyword>
<dbReference type="InterPro" id="IPR017111">
    <property type="entry name" value="Set1_fungi"/>
</dbReference>
<dbReference type="PROSITE" id="PS50280">
    <property type="entry name" value="SET"/>
    <property type="match status" value="1"/>
</dbReference>
<dbReference type="Pfam" id="PF11767">
    <property type="entry name" value="SET_assoc"/>
    <property type="match status" value="1"/>
</dbReference>
<comment type="catalytic activity">
    <reaction evidence="13">
        <text>N(6),N(6)-dimethyl-L-lysyl(4)-[histone H3] + S-adenosyl-L-methionine = N(6),N(6),N(6)-trimethyl-L-lysyl(4)-[histone H3] + S-adenosyl-L-homocysteine + H(+)</text>
        <dbReference type="Rhea" id="RHEA:60272"/>
        <dbReference type="Rhea" id="RHEA-COMP:15537"/>
        <dbReference type="Rhea" id="RHEA-COMP:15540"/>
        <dbReference type="ChEBI" id="CHEBI:15378"/>
        <dbReference type="ChEBI" id="CHEBI:57856"/>
        <dbReference type="ChEBI" id="CHEBI:59789"/>
        <dbReference type="ChEBI" id="CHEBI:61961"/>
        <dbReference type="ChEBI" id="CHEBI:61976"/>
    </reaction>
</comment>
<evidence type="ECO:0000256" key="6">
    <source>
        <dbReference type="ARBA" id="ARBA00022603"/>
    </source>
</evidence>
<evidence type="ECO:0000256" key="12">
    <source>
        <dbReference type="ARBA" id="ARBA00047583"/>
    </source>
</evidence>
<keyword evidence="22" id="KW-1185">Reference proteome</keyword>
<dbReference type="Gene3D" id="3.30.70.330">
    <property type="match status" value="1"/>
</dbReference>
<feature type="compositionally biased region" description="Polar residues" evidence="17">
    <location>
        <begin position="45"/>
        <end position="56"/>
    </location>
</feature>
<feature type="compositionally biased region" description="Basic and acidic residues" evidence="17">
    <location>
        <begin position="686"/>
        <end position="704"/>
    </location>
</feature>
<evidence type="ECO:0000256" key="3">
    <source>
        <dbReference type="ARBA" id="ARBA00012182"/>
    </source>
</evidence>
<proteinExistence type="predicted"/>
<feature type="compositionally biased region" description="Basic and acidic residues" evidence="17">
    <location>
        <begin position="871"/>
        <end position="885"/>
    </location>
</feature>
<dbReference type="InterPro" id="IPR035979">
    <property type="entry name" value="RBD_domain_sf"/>
</dbReference>
<dbReference type="PROSITE" id="PS50102">
    <property type="entry name" value="RRM"/>
    <property type="match status" value="1"/>
</dbReference>
<dbReference type="Gene3D" id="2.170.270.10">
    <property type="entry name" value="SET domain"/>
    <property type="match status" value="1"/>
</dbReference>
<evidence type="ECO:0000256" key="10">
    <source>
        <dbReference type="ARBA" id="ARBA00023242"/>
    </source>
</evidence>
<feature type="domain" description="SET" evidence="19">
    <location>
        <begin position="954"/>
        <end position="1071"/>
    </location>
</feature>
<feature type="compositionally biased region" description="Polar residues" evidence="17">
    <location>
        <begin position="94"/>
        <end position="110"/>
    </location>
</feature>
<dbReference type="PANTHER" id="PTHR45814:SF2">
    <property type="entry name" value="HISTONE-LYSINE N-METHYLTRANSFERASE SETD1"/>
    <property type="match status" value="1"/>
</dbReference>
<evidence type="ECO:0000259" key="19">
    <source>
        <dbReference type="PROSITE" id="PS50280"/>
    </source>
</evidence>
<accession>A0ABP0ZKY8</accession>
<evidence type="ECO:0000256" key="8">
    <source>
        <dbReference type="ARBA" id="ARBA00022691"/>
    </source>
</evidence>
<dbReference type="PROSITE" id="PS51572">
    <property type="entry name" value="SAM_MT43_1"/>
    <property type="match status" value="1"/>
</dbReference>
<dbReference type="GeneID" id="92208233"/>
<dbReference type="InterPro" id="IPR044570">
    <property type="entry name" value="Set1-like"/>
</dbReference>
<feature type="domain" description="Post-SET" evidence="20">
    <location>
        <begin position="1080"/>
        <end position="1096"/>
    </location>
</feature>
<evidence type="ECO:0000256" key="9">
    <source>
        <dbReference type="ARBA" id="ARBA00022853"/>
    </source>
</evidence>
<keyword evidence="5 14" id="KW-0158">Chromosome</keyword>
<dbReference type="InterPro" id="IPR000504">
    <property type="entry name" value="RRM_dom"/>
</dbReference>
<keyword evidence="7 14" id="KW-0808">Transferase</keyword>
<keyword evidence="9 14" id="KW-0156">Chromatin regulator</keyword>
<dbReference type="InterPro" id="IPR048669">
    <property type="entry name" value="SET1_RBD"/>
</dbReference>
<feature type="domain" description="RRM" evidence="18">
    <location>
        <begin position="243"/>
        <end position="328"/>
    </location>
</feature>
<organism evidence="21 22">
    <name type="scientific">Lodderomyces beijingensis</name>
    <dbReference type="NCBI Taxonomy" id="1775926"/>
    <lineage>
        <taxon>Eukaryota</taxon>
        <taxon>Fungi</taxon>
        <taxon>Dikarya</taxon>
        <taxon>Ascomycota</taxon>
        <taxon>Saccharomycotina</taxon>
        <taxon>Pichiomycetes</taxon>
        <taxon>Debaryomycetaceae</taxon>
        <taxon>Candida/Lodderomyces clade</taxon>
        <taxon>Lodderomyces</taxon>
    </lineage>
</organism>
<dbReference type="InterPro" id="IPR012677">
    <property type="entry name" value="Nucleotide-bd_a/b_plait_sf"/>
</dbReference>
<dbReference type="SMART" id="SM00508">
    <property type="entry name" value="PostSET"/>
    <property type="match status" value="1"/>
</dbReference>
<evidence type="ECO:0000256" key="7">
    <source>
        <dbReference type="ARBA" id="ARBA00022679"/>
    </source>
</evidence>
<evidence type="ECO:0000313" key="22">
    <source>
        <dbReference type="Proteomes" id="UP001497383"/>
    </source>
</evidence>
<dbReference type="Pfam" id="PF00856">
    <property type="entry name" value="SET"/>
    <property type="match status" value="1"/>
</dbReference>
<name>A0ABP0ZKY8_9ASCO</name>
<feature type="compositionally biased region" description="Acidic residues" evidence="17">
    <location>
        <begin position="819"/>
        <end position="849"/>
    </location>
</feature>
<feature type="compositionally biased region" description="Basic and acidic residues" evidence="17">
    <location>
        <begin position="850"/>
        <end position="863"/>
    </location>
</feature>
<evidence type="ECO:0000259" key="18">
    <source>
        <dbReference type="PROSITE" id="PS50102"/>
    </source>
</evidence>
<feature type="compositionally biased region" description="Basic and acidic residues" evidence="17">
    <location>
        <begin position="808"/>
        <end position="818"/>
    </location>
</feature>
<comment type="function">
    <text evidence="14">Catalytic component of the COMPASS (Set1C) complex that specifically mono-, di- and trimethylates histone H3 to form H3K4me1/2/3. COMPASS recognizes ubiquitinated H2B on one face of the nucleosome which stimulates the methylation of H3 on the opposing face.</text>
</comment>
<dbReference type="InterPro" id="IPR024636">
    <property type="entry name" value="SET_assoc"/>
</dbReference>
<evidence type="ECO:0000256" key="13">
    <source>
        <dbReference type="ARBA" id="ARBA00049129"/>
    </source>
</evidence>
<feature type="region of interest" description="Disordered" evidence="17">
    <location>
        <begin position="1"/>
        <end position="126"/>
    </location>
</feature>
<evidence type="ECO:0000256" key="2">
    <source>
        <dbReference type="ARBA" id="ARBA00004286"/>
    </source>
</evidence>
<evidence type="ECO:0000259" key="20">
    <source>
        <dbReference type="PROSITE" id="PS50868"/>
    </source>
</evidence>
<feature type="region of interest" description="Disordered" evidence="17">
    <location>
        <begin position="594"/>
        <end position="704"/>
    </location>
</feature>
<dbReference type="SMART" id="SM00317">
    <property type="entry name" value="SET"/>
    <property type="match status" value="1"/>
</dbReference>
<feature type="compositionally biased region" description="Polar residues" evidence="17">
    <location>
        <begin position="596"/>
        <end position="605"/>
    </location>
</feature>
<evidence type="ECO:0000256" key="11">
    <source>
        <dbReference type="ARBA" id="ARBA00047571"/>
    </source>
</evidence>
<evidence type="ECO:0000256" key="5">
    <source>
        <dbReference type="ARBA" id="ARBA00022454"/>
    </source>
</evidence>
<dbReference type="InterPro" id="IPR001214">
    <property type="entry name" value="SET_dom"/>
</dbReference>
<dbReference type="InterPro" id="IPR003616">
    <property type="entry name" value="Post-SET_dom"/>
</dbReference>
<evidence type="ECO:0000256" key="4">
    <source>
        <dbReference type="ARBA" id="ARBA00015839"/>
    </source>
</evidence>
<evidence type="ECO:0000313" key="21">
    <source>
        <dbReference type="EMBL" id="CAK9438813.1"/>
    </source>
</evidence>
<dbReference type="SUPFAM" id="SSF54928">
    <property type="entry name" value="RNA-binding domain, RBD"/>
    <property type="match status" value="1"/>
</dbReference>
<reference evidence="21 22" key="1">
    <citation type="submission" date="2024-03" db="EMBL/GenBank/DDBJ databases">
        <authorList>
            <person name="Brejova B."/>
        </authorList>
    </citation>
    <scope>NUCLEOTIDE SEQUENCE [LARGE SCALE GENOMIC DNA]</scope>
    <source>
        <strain evidence="21 22">CBS 14171</strain>
    </source>
</reference>
<feature type="region of interest" description="Disordered" evidence="17">
    <location>
        <begin position="806"/>
        <end position="890"/>
    </location>
</feature>